<name>A0A9P9L6B5_FUSSL</name>
<dbReference type="OrthoDB" id="7042322at2759"/>
<organism evidence="2 3">
    <name type="scientific">Fusarium solani</name>
    <name type="common">Filamentous fungus</name>
    <dbReference type="NCBI Taxonomy" id="169388"/>
    <lineage>
        <taxon>Eukaryota</taxon>
        <taxon>Fungi</taxon>
        <taxon>Dikarya</taxon>
        <taxon>Ascomycota</taxon>
        <taxon>Pezizomycotina</taxon>
        <taxon>Sordariomycetes</taxon>
        <taxon>Hypocreomycetidae</taxon>
        <taxon>Hypocreales</taxon>
        <taxon>Nectriaceae</taxon>
        <taxon>Fusarium</taxon>
        <taxon>Fusarium solani species complex</taxon>
    </lineage>
</organism>
<dbReference type="GO" id="GO:0030170">
    <property type="term" value="F:pyridoxal phosphate binding"/>
    <property type="evidence" value="ECO:0007669"/>
    <property type="project" value="InterPro"/>
</dbReference>
<dbReference type="InterPro" id="IPR015421">
    <property type="entry name" value="PyrdxlP-dep_Trfase_major"/>
</dbReference>
<dbReference type="SUPFAM" id="SSF53383">
    <property type="entry name" value="PLP-dependent transferases"/>
    <property type="match status" value="1"/>
</dbReference>
<protein>
    <recommendedName>
        <fullName evidence="1">Aminotransferase class I/classII large domain-containing protein</fullName>
    </recommendedName>
</protein>
<evidence type="ECO:0000313" key="3">
    <source>
        <dbReference type="Proteomes" id="UP000736672"/>
    </source>
</evidence>
<gene>
    <name evidence="2" type="ORF">B0J15DRAFT_457011</name>
</gene>
<reference evidence="2" key="1">
    <citation type="journal article" date="2021" name="Nat. Commun.">
        <title>Genetic determinants of endophytism in the Arabidopsis root mycobiome.</title>
        <authorList>
            <person name="Mesny F."/>
            <person name="Miyauchi S."/>
            <person name="Thiergart T."/>
            <person name="Pickel B."/>
            <person name="Atanasova L."/>
            <person name="Karlsson M."/>
            <person name="Huettel B."/>
            <person name="Barry K.W."/>
            <person name="Haridas S."/>
            <person name="Chen C."/>
            <person name="Bauer D."/>
            <person name="Andreopoulos W."/>
            <person name="Pangilinan J."/>
            <person name="LaButti K."/>
            <person name="Riley R."/>
            <person name="Lipzen A."/>
            <person name="Clum A."/>
            <person name="Drula E."/>
            <person name="Henrissat B."/>
            <person name="Kohler A."/>
            <person name="Grigoriev I.V."/>
            <person name="Martin F.M."/>
            <person name="Hacquard S."/>
        </authorList>
    </citation>
    <scope>NUCLEOTIDE SEQUENCE</scope>
    <source>
        <strain evidence="2">FSSC 5 MPI-SDFR-AT-0091</strain>
    </source>
</reference>
<comment type="caution">
    <text evidence="2">The sequence shown here is derived from an EMBL/GenBank/DDBJ whole genome shotgun (WGS) entry which is preliminary data.</text>
</comment>
<dbReference type="Gene3D" id="3.40.640.10">
    <property type="entry name" value="Type I PLP-dependent aspartate aminotransferase-like (Major domain)"/>
    <property type="match status" value="1"/>
</dbReference>
<keyword evidence="3" id="KW-1185">Reference proteome</keyword>
<dbReference type="EMBL" id="JAGTJS010000001">
    <property type="protein sequence ID" value="KAH7274796.1"/>
    <property type="molecule type" value="Genomic_DNA"/>
</dbReference>
<evidence type="ECO:0000259" key="1">
    <source>
        <dbReference type="Pfam" id="PF00155"/>
    </source>
</evidence>
<sequence>MQGNFLKGSFFVFKPLGPPLYYQVLLPSCQPRSPHLEPIQQIVFRKRYFSIAGPEGERSTTPIEISKAHVKMLWLIRGHRLTRMACENNLLYGEGADFITKQPPENLEEFASFCSKHKLHFISDEIYAKSVFDNPAMTNPTPFVSTLALDMHKITDPTH</sequence>
<dbReference type="Pfam" id="PF00155">
    <property type="entry name" value="Aminotran_1_2"/>
    <property type="match status" value="1"/>
</dbReference>
<proteinExistence type="predicted"/>
<feature type="domain" description="Aminotransferase class I/classII large" evidence="1">
    <location>
        <begin position="103"/>
        <end position="137"/>
    </location>
</feature>
<dbReference type="Proteomes" id="UP000736672">
    <property type="component" value="Unassembled WGS sequence"/>
</dbReference>
<dbReference type="InterPro" id="IPR004839">
    <property type="entry name" value="Aminotransferase_I/II_large"/>
</dbReference>
<accession>A0A9P9L6B5</accession>
<evidence type="ECO:0000313" key="2">
    <source>
        <dbReference type="EMBL" id="KAH7274796.1"/>
    </source>
</evidence>
<dbReference type="InterPro" id="IPR015424">
    <property type="entry name" value="PyrdxlP-dep_Trfase"/>
</dbReference>
<dbReference type="AlphaFoldDB" id="A0A9P9L6B5"/>